<dbReference type="InterPro" id="IPR053937">
    <property type="entry name" value="GOST_TM"/>
</dbReference>
<dbReference type="AlphaFoldDB" id="A0A914V187"/>
<feature type="domain" description="GOST seven transmembrane" evidence="8">
    <location>
        <begin position="1"/>
        <end position="64"/>
    </location>
</feature>
<dbReference type="GO" id="GO:0042147">
    <property type="term" value="P:retrograde transport, endosome to Golgi"/>
    <property type="evidence" value="ECO:0007669"/>
    <property type="project" value="TreeGrafter"/>
</dbReference>
<evidence type="ECO:0000256" key="4">
    <source>
        <dbReference type="ARBA" id="ARBA00022989"/>
    </source>
</evidence>
<proteinExistence type="predicted"/>
<keyword evidence="3" id="KW-0732">Signal</keyword>
<feature type="region of interest" description="Disordered" evidence="6">
    <location>
        <begin position="98"/>
        <end position="119"/>
    </location>
</feature>
<protein>
    <submittedName>
        <fullName evidence="10">Transmembrane protein 87A</fullName>
    </submittedName>
</protein>
<evidence type="ECO:0000256" key="6">
    <source>
        <dbReference type="SAM" id="MobiDB-lite"/>
    </source>
</evidence>
<evidence type="ECO:0000256" key="1">
    <source>
        <dbReference type="ARBA" id="ARBA00004141"/>
    </source>
</evidence>
<keyword evidence="5 7" id="KW-0472">Membrane</keyword>
<keyword evidence="4 7" id="KW-1133">Transmembrane helix</keyword>
<name>A0A914V187_9BILA</name>
<accession>A0A914V187</accession>
<organism evidence="9 10">
    <name type="scientific">Plectus sambesii</name>
    <dbReference type="NCBI Taxonomy" id="2011161"/>
    <lineage>
        <taxon>Eukaryota</taxon>
        <taxon>Metazoa</taxon>
        <taxon>Ecdysozoa</taxon>
        <taxon>Nematoda</taxon>
        <taxon>Chromadorea</taxon>
        <taxon>Plectida</taxon>
        <taxon>Plectina</taxon>
        <taxon>Plectoidea</taxon>
        <taxon>Plectidae</taxon>
        <taxon>Plectus</taxon>
    </lineage>
</organism>
<evidence type="ECO:0000256" key="7">
    <source>
        <dbReference type="SAM" id="Phobius"/>
    </source>
</evidence>
<evidence type="ECO:0000256" key="3">
    <source>
        <dbReference type="ARBA" id="ARBA00022729"/>
    </source>
</evidence>
<dbReference type="GO" id="GO:0016020">
    <property type="term" value="C:membrane"/>
    <property type="evidence" value="ECO:0007669"/>
    <property type="project" value="UniProtKB-SubCell"/>
</dbReference>
<dbReference type="PANTHER" id="PTHR21229:SF1">
    <property type="entry name" value="GH17801P"/>
    <property type="match status" value="1"/>
</dbReference>
<dbReference type="InterPro" id="IPR009637">
    <property type="entry name" value="GPR107/GPR108-like"/>
</dbReference>
<comment type="subcellular location">
    <subcellularLocation>
        <location evidence="1">Membrane</location>
        <topology evidence="1">Multi-pass membrane protein</topology>
    </subcellularLocation>
</comment>
<dbReference type="WBParaSite" id="PSAMB.scaffold14410size1898.g36045.t1">
    <property type="protein sequence ID" value="PSAMB.scaffold14410size1898.g36045.t1"/>
    <property type="gene ID" value="PSAMB.scaffold14410size1898.g36045"/>
</dbReference>
<dbReference type="Pfam" id="PF06814">
    <property type="entry name" value="GOST_TM"/>
    <property type="match status" value="1"/>
</dbReference>
<evidence type="ECO:0000313" key="9">
    <source>
        <dbReference type="Proteomes" id="UP000887566"/>
    </source>
</evidence>
<evidence type="ECO:0000313" key="10">
    <source>
        <dbReference type="WBParaSite" id="PSAMB.scaffold14410size1898.g36045.t1"/>
    </source>
</evidence>
<dbReference type="GO" id="GO:0005829">
    <property type="term" value="C:cytosol"/>
    <property type="evidence" value="ECO:0007669"/>
    <property type="project" value="GOC"/>
</dbReference>
<feature type="region of interest" description="Disordered" evidence="6">
    <location>
        <begin position="134"/>
        <end position="156"/>
    </location>
</feature>
<evidence type="ECO:0000256" key="2">
    <source>
        <dbReference type="ARBA" id="ARBA00022692"/>
    </source>
</evidence>
<reference evidence="10" key="1">
    <citation type="submission" date="2022-11" db="UniProtKB">
        <authorList>
            <consortium name="WormBaseParasite"/>
        </authorList>
    </citation>
    <scope>IDENTIFICATION</scope>
</reference>
<keyword evidence="9" id="KW-1185">Reference proteome</keyword>
<feature type="compositionally biased region" description="Basic and acidic residues" evidence="6">
    <location>
        <begin position="146"/>
        <end position="156"/>
    </location>
</feature>
<dbReference type="PANTHER" id="PTHR21229">
    <property type="entry name" value="LUNG SEVEN TRANSMEMBRANE RECEPTOR"/>
    <property type="match status" value="1"/>
</dbReference>
<keyword evidence="2 7" id="KW-0812">Transmembrane</keyword>
<sequence length="156" mass="18212">FTNTLCIAVLASVAFMFWSLYEHVFTDCLKDWTELWIDTAFWHILFCAILMVIMILWRPSNNNQCYAFTPLLDNSEDENDDDEIFNSDAFVTEAMKLHQKPSETKAENRKQRDPDQALKEELKWVEENIPSSMADKLVADSDEDAEATRFELSKMQ</sequence>
<feature type="transmembrane region" description="Helical" evidence="7">
    <location>
        <begin position="40"/>
        <end position="57"/>
    </location>
</feature>
<dbReference type="GO" id="GO:0005794">
    <property type="term" value="C:Golgi apparatus"/>
    <property type="evidence" value="ECO:0007669"/>
    <property type="project" value="TreeGrafter"/>
</dbReference>
<feature type="compositionally biased region" description="Basic and acidic residues" evidence="6">
    <location>
        <begin position="100"/>
        <end position="119"/>
    </location>
</feature>
<evidence type="ECO:0000259" key="8">
    <source>
        <dbReference type="Pfam" id="PF06814"/>
    </source>
</evidence>
<evidence type="ECO:0000256" key="5">
    <source>
        <dbReference type="ARBA" id="ARBA00023136"/>
    </source>
</evidence>
<dbReference type="Proteomes" id="UP000887566">
    <property type="component" value="Unplaced"/>
</dbReference>